<feature type="domain" description="PWWP" evidence="2">
    <location>
        <begin position="281"/>
        <end position="342"/>
    </location>
</feature>
<dbReference type="Pfam" id="PF00855">
    <property type="entry name" value="PWWP"/>
    <property type="match status" value="1"/>
</dbReference>
<dbReference type="InterPro" id="IPR053063">
    <property type="entry name" value="PWWP_domain_containing_PDP"/>
</dbReference>
<dbReference type="Gene3D" id="2.30.30.140">
    <property type="match status" value="1"/>
</dbReference>
<dbReference type="SMART" id="SM00293">
    <property type="entry name" value="PWWP"/>
    <property type="match status" value="1"/>
</dbReference>
<evidence type="ECO:0000256" key="1">
    <source>
        <dbReference type="SAM" id="MobiDB-lite"/>
    </source>
</evidence>
<dbReference type="CDD" id="cd05162">
    <property type="entry name" value="PWWP"/>
    <property type="match status" value="1"/>
</dbReference>
<sequence length="667" mass="73245">MVDGLKSETLMEISGDKGVLSGGVRVSEEPKVFTGGTVIRSKESKSVESSNLGSNDKVPRSHRWESWGVMNMVGRVLGGKLYVDDDDDDVVKDVNDSKNGGQVNVVGGVKSLQDLIGEQTSDNQGEVNFVVDMNAREDVIGESASANGTDIKRTNINSESARLDLDCPVEVNINGNQDLVSHDIVPDGNLETEEINNVKDDVLRTEGFRKAEEVSNVKADVMIPKGDGQPDLHINEIVPEVTLELGENVKADSEEVNDIKADMLIPKEYGGKTEKEEEYNVSDLVWGKVRSHPWWPGQICAPSAASDHAKKYFKKENYLVAYFGDQSFAWNDESKLMPFRKYFSEMVKQSNTDRFYRALSCALDEAARRIEFDLSCPCWAQEVRDGKKFQVVENAGIREESSIISGGDNVSSATTFLPGDFIHFLESMAKCPLSKQDRLEFTIAKAELQAYTRWKGHHELPVFEECIGLSEGDTRSNAMGEGGDPTEVTVFYAANDILSKRRKSTADNGSSGDEEPPKRKEKFMSDLMSLGNSCSRNNDKVYVRKTSKRVISSSKSPEMVGSTCSNSSGKKRKTLQASGAAAPASGIDAKVAKVGAGESQIVEIIPAETPTPEMVLSELILTAKRPLQGIDVIIPVDGWLREFRNLICLEKPSLSDQGVDLGKQKEE</sequence>
<gene>
    <name evidence="3" type="ORF">AAHA92_25517</name>
</gene>
<dbReference type="SUPFAM" id="SSF63748">
    <property type="entry name" value="Tudor/PWWP/MBT"/>
    <property type="match status" value="1"/>
</dbReference>
<evidence type="ECO:0000259" key="2">
    <source>
        <dbReference type="PROSITE" id="PS50812"/>
    </source>
</evidence>
<evidence type="ECO:0000313" key="4">
    <source>
        <dbReference type="Proteomes" id="UP001567538"/>
    </source>
</evidence>
<accession>A0ABD1GAW9</accession>
<dbReference type="PANTHER" id="PTHR42851">
    <property type="entry name" value="ALDOLASE-RELATED"/>
    <property type="match status" value="1"/>
</dbReference>
<organism evidence="3 4">
    <name type="scientific">Salvia divinorum</name>
    <name type="common">Maria pastora</name>
    <name type="synonym">Diviner's sage</name>
    <dbReference type="NCBI Taxonomy" id="28513"/>
    <lineage>
        <taxon>Eukaryota</taxon>
        <taxon>Viridiplantae</taxon>
        <taxon>Streptophyta</taxon>
        <taxon>Embryophyta</taxon>
        <taxon>Tracheophyta</taxon>
        <taxon>Spermatophyta</taxon>
        <taxon>Magnoliopsida</taxon>
        <taxon>eudicotyledons</taxon>
        <taxon>Gunneridae</taxon>
        <taxon>Pentapetalae</taxon>
        <taxon>asterids</taxon>
        <taxon>lamiids</taxon>
        <taxon>Lamiales</taxon>
        <taxon>Lamiaceae</taxon>
        <taxon>Nepetoideae</taxon>
        <taxon>Mentheae</taxon>
        <taxon>Salviinae</taxon>
        <taxon>Salvia</taxon>
        <taxon>Salvia subgen. Calosphace</taxon>
    </lineage>
</organism>
<dbReference type="PANTHER" id="PTHR42851:SF19">
    <property type="entry name" value="PWWP DOMAIN-CONTAINING PROTEIN 2-RELATED"/>
    <property type="match status" value="1"/>
</dbReference>
<protein>
    <submittedName>
        <fullName evidence="3">Serine/threonine-protein kinase ATM-like</fullName>
    </submittedName>
</protein>
<feature type="region of interest" description="Disordered" evidence="1">
    <location>
        <begin position="501"/>
        <end position="520"/>
    </location>
</feature>
<comment type="caution">
    <text evidence="3">The sequence shown here is derived from an EMBL/GenBank/DDBJ whole genome shotgun (WGS) entry which is preliminary data.</text>
</comment>
<keyword evidence="4" id="KW-1185">Reference proteome</keyword>
<dbReference type="Proteomes" id="UP001567538">
    <property type="component" value="Unassembled WGS sequence"/>
</dbReference>
<reference evidence="3 4" key="1">
    <citation type="submission" date="2024-06" db="EMBL/GenBank/DDBJ databases">
        <title>A chromosome level genome sequence of Diviner's sage (Salvia divinorum).</title>
        <authorList>
            <person name="Ford S.A."/>
            <person name="Ro D.-K."/>
            <person name="Ness R.W."/>
            <person name="Phillips M.A."/>
        </authorList>
    </citation>
    <scope>NUCLEOTIDE SEQUENCE [LARGE SCALE GENOMIC DNA]</scope>
    <source>
        <strain evidence="3">SAF-2024a</strain>
        <tissue evidence="3">Leaf</tissue>
    </source>
</reference>
<dbReference type="InterPro" id="IPR000313">
    <property type="entry name" value="PWWP_dom"/>
</dbReference>
<dbReference type="EMBL" id="JBEAFC010000009">
    <property type="protein sequence ID" value="KAL1541273.1"/>
    <property type="molecule type" value="Genomic_DNA"/>
</dbReference>
<proteinExistence type="predicted"/>
<name>A0ABD1GAW9_SALDI</name>
<feature type="region of interest" description="Disordered" evidence="1">
    <location>
        <begin position="552"/>
        <end position="580"/>
    </location>
</feature>
<feature type="compositionally biased region" description="Polar residues" evidence="1">
    <location>
        <begin position="552"/>
        <end position="568"/>
    </location>
</feature>
<dbReference type="AlphaFoldDB" id="A0ABD1GAW9"/>
<evidence type="ECO:0000313" key="3">
    <source>
        <dbReference type="EMBL" id="KAL1541273.1"/>
    </source>
</evidence>
<dbReference type="PROSITE" id="PS50812">
    <property type="entry name" value="PWWP"/>
    <property type="match status" value="1"/>
</dbReference>